<dbReference type="EMBL" id="RBXX01000002">
    <property type="protein sequence ID" value="RKT82662.1"/>
    <property type="molecule type" value="Genomic_DNA"/>
</dbReference>
<proteinExistence type="predicted"/>
<dbReference type="RefSeq" id="WP_256258367.1">
    <property type="nucleotide sequence ID" value="NZ_FOUP01000004.1"/>
</dbReference>
<evidence type="ECO:0000313" key="1">
    <source>
        <dbReference type="EMBL" id="RKT82662.1"/>
    </source>
</evidence>
<reference evidence="2 3" key="1">
    <citation type="submission" date="2016-10" db="EMBL/GenBank/DDBJ databases">
        <authorList>
            <person name="de Groot N.N."/>
        </authorList>
    </citation>
    <scope>NUCLEOTIDE SEQUENCE [LARGE SCALE GENOMIC DNA]</scope>
    <source>
        <strain evidence="2 3">CPCC 201259</strain>
    </source>
</reference>
<accession>A0A1I4YG89</accession>
<dbReference type="AlphaFoldDB" id="A0A1I4YG89"/>
<dbReference type="Proteomes" id="UP000270697">
    <property type="component" value="Unassembled WGS sequence"/>
</dbReference>
<gene>
    <name evidence="1" type="ORF">ATL45_0916</name>
    <name evidence="2" type="ORF">SAMN05421805_104132</name>
</gene>
<evidence type="ECO:0000313" key="4">
    <source>
        <dbReference type="Proteomes" id="UP000270697"/>
    </source>
</evidence>
<reference evidence="1 4" key="2">
    <citation type="submission" date="2018-10" db="EMBL/GenBank/DDBJ databases">
        <title>Sequencing the genomes of 1000 actinobacteria strains.</title>
        <authorList>
            <person name="Klenk H.-P."/>
        </authorList>
    </citation>
    <scope>NUCLEOTIDE SEQUENCE [LARGE SCALE GENOMIC DNA]</scope>
    <source>
        <strain evidence="1 4">DSM 45119</strain>
    </source>
</reference>
<evidence type="ECO:0000313" key="2">
    <source>
        <dbReference type="EMBL" id="SFN37017.1"/>
    </source>
</evidence>
<dbReference type="Proteomes" id="UP000199398">
    <property type="component" value="Unassembled WGS sequence"/>
</dbReference>
<protein>
    <submittedName>
        <fullName evidence="2">Uncharacterized protein</fullName>
    </submittedName>
</protein>
<sequence>MIYNDLDNLQISCPGHNQIKGDDAAFDAHMAMRLSAVLNPHGN</sequence>
<organism evidence="2 3">
    <name type="scientific">Saccharopolyspora antimicrobica</name>
    <dbReference type="NCBI Taxonomy" id="455193"/>
    <lineage>
        <taxon>Bacteria</taxon>
        <taxon>Bacillati</taxon>
        <taxon>Actinomycetota</taxon>
        <taxon>Actinomycetes</taxon>
        <taxon>Pseudonocardiales</taxon>
        <taxon>Pseudonocardiaceae</taxon>
        <taxon>Saccharopolyspora</taxon>
    </lineage>
</organism>
<name>A0A1I4YG89_9PSEU</name>
<keyword evidence="4" id="KW-1185">Reference proteome</keyword>
<evidence type="ECO:0000313" key="3">
    <source>
        <dbReference type="Proteomes" id="UP000199398"/>
    </source>
</evidence>
<dbReference type="EMBL" id="FOUP01000004">
    <property type="protein sequence ID" value="SFN37017.1"/>
    <property type="molecule type" value="Genomic_DNA"/>
</dbReference>